<evidence type="ECO:0000313" key="2">
    <source>
        <dbReference type="EMBL" id="GAA2620568.1"/>
    </source>
</evidence>
<dbReference type="CDD" id="cd04301">
    <property type="entry name" value="NAT_SF"/>
    <property type="match status" value="1"/>
</dbReference>
<evidence type="ECO:0000259" key="1">
    <source>
        <dbReference type="PROSITE" id="PS51186"/>
    </source>
</evidence>
<gene>
    <name evidence="2" type="ORF">GCM10009863_38250</name>
</gene>
<feature type="domain" description="N-acetyltransferase" evidence="1">
    <location>
        <begin position="6"/>
        <end position="146"/>
    </location>
</feature>
<dbReference type="SUPFAM" id="SSF55729">
    <property type="entry name" value="Acyl-CoA N-acyltransferases (Nat)"/>
    <property type="match status" value="1"/>
</dbReference>
<dbReference type="PROSITE" id="PS51186">
    <property type="entry name" value="GNAT"/>
    <property type="match status" value="1"/>
</dbReference>
<name>A0ABP6CL62_9ACTN</name>
<dbReference type="EMBL" id="BAAARJ010000012">
    <property type="protein sequence ID" value="GAA2620568.1"/>
    <property type="molecule type" value="Genomic_DNA"/>
</dbReference>
<protein>
    <recommendedName>
        <fullName evidence="1">N-acetyltransferase domain-containing protein</fullName>
    </recommendedName>
</protein>
<evidence type="ECO:0000313" key="3">
    <source>
        <dbReference type="Proteomes" id="UP001501447"/>
    </source>
</evidence>
<sequence length="146" mass="16041">MRLRRIMFAAMDGEDRPGAWERDAALMVRRGLAEPHPSLMAFVVDGDGPGEHQLAASAMGRIEDRLPGPRNPAGRFGFVFNVCTDEPYRGRGYAKAVTEALLARFAERGVVRVDLHTTAEAEGIYRALGFAERATALSLTLAERRV</sequence>
<comment type="caution">
    <text evidence="2">The sequence shown here is derived from an EMBL/GenBank/DDBJ whole genome shotgun (WGS) entry which is preliminary data.</text>
</comment>
<proteinExistence type="predicted"/>
<reference evidence="3" key="1">
    <citation type="journal article" date="2019" name="Int. J. Syst. Evol. Microbiol.">
        <title>The Global Catalogue of Microorganisms (GCM) 10K type strain sequencing project: providing services to taxonomists for standard genome sequencing and annotation.</title>
        <authorList>
            <consortium name="The Broad Institute Genomics Platform"/>
            <consortium name="The Broad Institute Genome Sequencing Center for Infectious Disease"/>
            <person name="Wu L."/>
            <person name="Ma J."/>
        </authorList>
    </citation>
    <scope>NUCLEOTIDE SEQUENCE [LARGE SCALE GENOMIC DNA]</scope>
    <source>
        <strain evidence="3">JCM 16373</strain>
    </source>
</reference>
<dbReference type="Pfam" id="PF00583">
    <property type="entry name" value="Acetyltransf_1"/>
    <property type="match status" value="1"/>
</dbReference>
<keyword evidence="3" id="KW-1185">Reference proteome</keyword>
<dbReference type="InterPro" id="IPR016181">
    <property type="entry name" value="Acyl_CoA_acyltransferase"/>
</dbReference>
<accession>A0ABP6CL62</accession>
<organism evidence="2 3">
    <name type="scientific">Streptomyces axinellae</name>
    <dbReference type="NCBI Taxonomy" id="552788"/>
    <lineage>
        <taxon>Bacteria</taxon>
        <taxon>Bacillati</taxon>
        <taxon>Actinomycetota</taxon>
        <taxon>Actinomycetes</taxon>
        <taxon>Kitasatosporales</taxon>
        <taxon>Streptomycetaceae</taxon>
        <taxon>Streptomyces</taxon>
    </lineage>
</organism>
<dbReference type="Proteomes" id="UP001501447">
    <property type="component" value="Unassembled WGS sequence"/>
</dbReference>
<dbReference type="Gene3D" id="3.40.630.30">
    <property type="match status" value="1"/>
</dbReference>
<dbReference type="InterPro" id="IPR000182">
    <property type="entry name" value="GNAT_dom"/>
</dbReference>